<dbReference type="GO" id="GO:0001228">
    <property type="term" value="F:DNA-binding transcription activator activity, RNA polymerase II-specific"/>
    <property type="evidence" value="ECO:0007669"/>
    <property type="project" value="TreeGrafter"/>
</dbReference>
<proteinExistence type="predicted"/>
<protein>
    <recommendedName>
        <fullName evidence="3">C2H2-type domain-containing protein</fullName>
    </recommendedName>
</protein>
<keyword evidence="2" id="KW-1185">Reference proteome</keyword>
<organism evidence="1 2">
    <name type="scientific">Capronia coronata CBS 617.96</name>
    <dbReference type="NCBI Taxonomy" id="1182541"/>
    <lineage>
        <taxon>Eukaryota</taxon>
        <taxon>Fungi</taxon>
        <taxon>Dikarya</taxon>
        <taxon>Ascomycota</taxon>
        <taxon>Pezizomycotina</taxon>
        <taxon>Eurotiomycetes</taxon>
        <taxon>Chaetothyriomycetidae</taxon>
        <taxon>Chaetothyriales</taxon>
        <taxon>Herpotrichiellaceae</taxon>
        <taxon>Capronia</taxon>
    </lineage>
</organism>
<dbReference type="Proteomes" id="UP000019484">
    <property type="component" value="Unassembled WGS sequence"/>
</dbReference>
<dbReference type="InterPro" id="IPR021858">
    <property type="entry name" value="Fun_TF"/>
</dbReference>
<dbReference type="AlphaFoldDB" id="W9YZ08"/>
<comment type="caution">
    <text evidence="1">The sequence shown here is derived from an EMBL/GenBank/DDBJ whole genome shotgun (WGS) entry which is preliminary data.</text>
</comment>
<evidence type="ECO:0000313" key="2">
    <source>
        <dbReference type="Proteomes" id="UP000019484"/>
    </source>
</evidence>
<dbReference type="Pfam" id="PF12013">
    <property type="entry name" value="OrsD"/>
    <property type="match status" value="1"/>
</dbReference>
<dbReference type="InterPro" id="IPR022698">
    <property type="entry name" value="OrsD"/>
</dbReference>
<dbReference type="PANTHER" id="PTHR47784">
    <property type="entry name" value="STEROL UPTAKE CONTROL PROTEIN 2"/>
    <property type="match status" value="1"/>
</dbReference>
<evidence type="ECO:0008006" key="3">
    <source>
        <dbReference type="Google" id="ProtNLM"/>
    </source>
</evidence>
<reference evidence="1 2" key="1">
    <citation type="submission" date="2013-03" db="EMBL/GenBank/DDBJ databases">
        <title>The Genome Sequence of Capronia coronata CBS 617.96.</title>
        <authorList>
            <consortium name="The Broad Institute Genomics Platform"/>
            <person name="Cuomo C."/>
            <person name="de Hoog S."/>
            <person name="Gorbushina A."/>
            <person name="Walker B."/>
            <person name="Young S.K."/>
            <person name="Zeng Q."/>
            <person name="Gargeya S."/>
            <person name="Fitzgerald M."/>
            <person name="Haas B."/>
            <person name="Abouelleil A."/>
            <person name="Allen A.W."/>
            <person name="Alvarado L."/>
            <person name="Arachchi H.M."/>
            <person name="Berlin A.M."/>
            <person name="Chapman S.B."/>
            <person name="Gainer-Dewar J."/>
            <person name="Goldberg J."/>
            <person name="Griggs A."/>
            <person name="Gujja S."/>
            <person name="Hansen M."/>
            <person name="Howarth C."/>
            <person name="Imamovic A."/>
            <person name="Ireland A."/>
            <person name="Larimer J."/>
            <person name="McCowan C."/>
            <person name="Murphy C."/>
            <person name="Pearson M."/>
            <person name="Poon T.W."/>
            <person name="Priest M."/>
            <person name="Roberts A."/>
            <person name="Saif S."/>
            <person name="Shea T."/>
            <person name="Sisk P."/>
            <person name="Sykes S."/>
            <person name="Wortman J."/>
            <person name="Nusbaum C."/>
            <person name="Birren B."/>
        </authorList>
    </citation>
    <scope>NUCLEOTIDE SEQUENCE [LARGE SCALE GENOMIC DNA]</scope>
    <source>
        <strain evidence="1 2">CBS 617.96</strain>
    </source>
</reference>
<dbReference type="RefSeq" id="XP_007719129.1">
    <property type="nucleotide sequence ID" value="XM_007720939.1"/>
</dbReference>
<evidence type="ECO:0000313" key="1">
    <source>
        <dbReference type="EMBL" id="EXJ94900.1"/>
    </source>
</evidence>
<dbReference type="eggNOG" id="ENOG502SJJF">
    <property type="taxonomic scope" value="Eukaryota"/>
</dbReference>
<dbReference type="GeneID" id="19154928"/>
<dbReference type="Pfam" id="PF11951">
    <property type="entry name" value="Fungal_trans_2"/>
    <property type="match status" value="1"/>
</dbReference>
<dbReference type="InterPro" id="IPR053157">
    <property type="entry name" value="Sterol_Uptake_Regulator"/>
</dbReference>
<name>W9YZ08_9EURO</name>
<dbReference type="PANTHER" id="PTHR47784:SF5">
    <property type="entry name" value="STEROL UPTAKE CONTROL PROTEIN 2"/>
    <property type="match status" value="1"/>
</dbReference>
<accession>W9YZ08</accession>
<gene>
    <name evidence="1" type="ORF">A1O1_00018</name>
</gene>
<dbReference type="EMBL" id="AMWN01000001">
    <property type="protein sequence ID" value="EXJ94900.1"/>
    <property type="molecule type" value="Genomic_DNA"/>
</dbReference>
<dbReference type="HOGENOM" id="CLU_024934_8_0_1"/>
<dbReference type="OrthoDB" id="416217at2759"/>
<sequence>MQPTQLFHYSPEHRVVICTGCRYAVPPKAVSRHLKEIHHIYRSDRKSFVDFVQGLDLVDPEHVLLPEADQFPVPHLPIFNGLQCGFDGCGHLCLTEKRMRNHWALVKHEVADDNLTFQRVPVQTFFRGNNLHYFTGHVRRGNALDGGDNFTQAMHDRTVISTSDEAKRFPEQMIAPGSVRLAEGNISGLQSLELEHDAEFLLHHYQDSTSRTIATNADTEILWRDTVCQLAHEHDFLMFGILAVTSLHRAYLVPEQRKTYYLEASKYQDKAMGLFRTAVSNTTQENCHAVLVFTHLLVLYAWASEQQDDSLLLVTENDDDVIPSWLHFLRCGCVMLGDVWDFLESGPCKSLALALEAPFEGVDTLDEAAVLENLLSVIVQSSQCPWSDDVLETYREAASELALAFACSRSAQVFTTWDVLRIWPVRVSDKFMTLLKARHPAALILLAHYALLLERIESAWYFKGRATRLISSISRKLPLEWHQFIPKP</sequence>